<dbReference type="EMBL" id="JBHUFV010000098">
    <property type="protein sequence ID" value="MFD1939840.1"/>
    <property type="molecule type" value="Genomic_DNA"/>
</dbReference>
<evidence type="ECO:0000313" key="2">
    <source>
        <dbReference type="Proteomes" id="UP001597368"/>
    </source>
</evidence>
<sequence length="69" mass="7376">MTAASASRARGGGWHAWRGLHGWKMKVGDRWPTREAALAAAVAAIEQDRAELAWVAATLPSGLPEIRIA</sequence>
<organism evidence="1 2">
    <name type="scientific">Nonomuraea mangrovi</name>
    <dbReference type="NCBI Taxonomy" id="2316207"/>
    <lineage>
        <taxon>Bacteria</taxon>
        <taxon>Bacillati</taxon>
        <taxon>Actinomycetota</taxon>
        <taxon>Actinomycetes</taxon>
        <taxon>Streptosporangiales</taxon>
        <taxon>Streptosporangiaceae</taxon>
        <taxon>Nonomuraea</taxon>
    </lineage>
</organism>
<dbReference type="Proteomes" id="UP001597368">
    <property type="component" value="Unassembled WGS sequence"/>
</dbReference>
<reference evidence="2" key="1">
    <citation type="journal article" date="2019" name="Int. J. Syst. Evol. Microbiol.">
        <title>The Global Catalogue of Microorganisms (GCM) 10K type strain sequencing project: providing services to taxonomists for standard genome sequencing and annotation.</title>
        <authorList>
            <consortium name="The Broad Institute Genomics Platform"/>
            <consortium name="The Broad Institute Genome Sequencing Center for Infectious Disease"/>
            <person name="Wu L."/>
            <person name="Ma J."/>
        </authorList>
    </citation>
    <scope>NUCLEOTIDE SEQUENCE [LARGE SCALE GENOMIC DNA]</scope>
    <source>
        <strain evidence="2">ICMP 6774ER</strain>
    </source>
</reference>
<gene>
    <name evidence="1" type="ORF">ACFSKW_51130</name>
</gene>
<keyword evidence="2" id="KW-1185">Reference proteome</keyword>
<protein>
    <submittedName>
        <fullName evidence="1">Uncharacterized protein</fullName>
    </submittedName>
</protein>
<accession>A0ABW4TF83</accession>
<name>A0ABW4TF83_9ACTN</name>
<comment type="caution">
    <text evidence="1">The sequence shown here is derived from an EMBL/GenBank/DDBJ whole genome shotgun (WGS) entry which is preliminary data.</text>
</comment>
<evidence type="ECO:0000313" key="1">
    <source>
        <dbReference type="EMBL" id="MFD1939840.1"/>
    </source>
</evidence>
<proteinExistence type="predicted"/>
<dbReference type="RefSeq" id="WP_379582494.1">
    <property type="nucleotide sequence ID" value="NZ_JBHUFV010000098.1"/>
</dbReference>